<dbReference type="Proteomes" id="UP000824988">
    <property type="component" value="Chromosome"/>
</dbReference>
<dbReference type="PANTHER" id="PTHR14289">
    <property type="entry name" value="F-BOX ONLY PROTEIN 3"/>
    <property type="match status" value="1"/>
</dbReference>
<organism evidence="4 5">
    <name type="scientific">Methylogaea oryzae</name>
    <dbReference type="NCBI Taxonomy" id="1295382"/>
    <lineage>
        <taxon>Bacteria</taxon>
        <taxon>Pseudomonadati</taxon>
        <taxon>Pseudomonadota</taxon>
        <taxon>Gammaproteobacteria</taxon>
        <taxon>Methylococcales</taxon>
        <taxon>Methylococcaceae</taxon>
        <taxon>Methylogaea</taxon>
    </lineage>
</organism>
<dbReference type="Pfam" id="PF04379">
    <property type="entry name" value="DUF525"/>
    <property type="match status" value="1"/>
</dbReference>
<evidence type="ECO:0000313" key="5">
    <source>
        <dbReference type="Proteomes" id="UP000824988"/>
    </source>
</evidence>
<evidence type="ECO:0000259" key="3">
    <source>
        <dbReference type="PROSITE" id="PS51087"/>
    </source>
</evidence>
<dbReference type="PROSITE" id="PS51087">
    <property type="entry name" value="APAG"/>
    <property type="match status" value="1"/>
</dbReference>
<evidence type="ECO:0000313" key="4">
    <source>
        <dbReference type="EMBL" id="BBL69403.1"/>
    </source>
</evidence>
<evidence type="ECO:0000256" key="1">
    <source>
        <dbReference type="ARBA" id="ARBA00017693"/>
    </source>
</evidence>
<gene>
    <name evidence="2 4" type="primary">apaG</name>
    <name evidence="4" type="ORF">MoryE10_00090</name>
</gene>
<feature type="domain" description="ApaG" evidence="3">
    <location>
        <begin position="2"/>
        <end position="126"/>
    </location>
</feature>
<evidence type="ECO:0000256" key="2">
    <source>
        <dbReference type="HAMAP-Rule" id="MF_00791"/>
    </source>
</evidence>
<dbReference type="Gene3D" id="2.60.40.1470">
    <property type="entry name" value="ApaG domain"/>
    <property type="match status" value="1"/>
</dbReference>
<dbReference type="InterPro" id="IPR036767">
    <property type="entry name" value="ApaG_sf"/>
</dbReference>
<dbReference type="AlphaFoldDB" id="A0A8D5AFK3"/>
<keyword evidence="5" id="KW-1185">Reference proteome</keyword>
<dbReference type="SUPFAM" id="SSF110069">
    <property type="entry name" value="ApaG-like"/>
    <property type="match status" value="1"/>
</dbReference>
<sequence length="126" mass="13948">MKDQKHSIVVEAVSKFVDSDSEPVAGRYVFVYTITISNRGEVPARLLSRRWLITDAHGREQEVQGDGVVGVQPYLQPGESFRYSSSAMIATPVGIMKGSYAMVTDDGERFDTEIPAFTLAIPRTLH</sequence>
<dbReference type="InterPro" id="IPR007474">
    <property type="entry name" value="ApaG_domain"/>
</dbReference>
<dbReference type="NCBIfam" id="NF003967">
    <property type="entry name" value="PRK05461.1"/>
    <property type="match status" value="1"/>
</dbReference>
<dbReference type="GO" id="GO:0070987">
    <property type="term" value="P:error-free translesion synthesis"/>
    <property type="evidence" value="ECO:0007669"/>
    <property type="project" value="TreeGrafter"/>
</dbReference>
<dbReference type="PANTHER" id="PTHR14289:SF16">
    <property type="entry name" value="POLYMERASE DELTA-INTERACTING PROTEIN 2"/>
    <property type="match status" value="1"/>
</dbReference>
<dbReference type="InterPro" id="IPR023065">
    <property type="entry name" value="Uncharacterised_ApaG"/>
</dbReference>
<accession>A0A8D5AFK3</accession>
<dbReference type="EMBL" id="AP019782">
    <property type="protein sequence ID" value="BBL69403.1"/>
    <property type="molecule type" value="Genomic_DNA"/>
</dbReference>
<dbReference type="KEGG" id="moz:MoryE10_00090"/>
<protein>
    <recommendedName>
        <fullName evidence="1 2">Protein ApaG</fullName>
    </recommendedName>
</protein>
<proteinExistence type="inferred from homology"/>
<dbReference type="HAMAP" id="MF_00791">
    <property type="entry name" value="ApaG"/>
    <property type="match status" value="1"/>
</dbReference>
<name>A0A8D5AFK3_9GAMM</name>
<dbReference type="RefSeq" id="WP_054772787.1">
    <property type="nucleotide sequence ID" value="NZ_AP019782.1"/>
</dbReference>
<reference evidence="4" key="1">
    <citation type="submission" date="2019-06" db="EMBL/GenBank/DDBJ databases">
        <title>Complete genome sequence of Methylogaea oryzae strain JCM16910.</title>
        <authorList>
            <person name="Asakawa S."/>
        </authorList>
    </citation>
    <scope>NUCLEOTIDE SEQUENCE</scope>
    <source>
        <strain evidence="4">E10</strain>
    </source>
</reference>